<proteinExistence type="predicted"/>
<dbReference type="Proteomes" id="UP000199705">
    <property type="component" value="Unassembled WGS sequence"/>
</dbReference>
<organism evidence="2 3">
    <name type="scientific">Mucilaginibacter gossypii</name>
    <dbReference type="NCBI Taxonomy" id="551996"/>
    <lineage>
        <taxon>Bacteria</taxon>
        <taxon>Pseudomonadati</taxon>
        <taxon>Bacteroidota</taxon>
        <taxon>Sphingobacteriia</taxon>
        <taxon>Sphingobacteriales</taxon>
        <taxon>Sphingobacteriaceae</taxon>
        <taxon>Mucilaginibacter</taxon>
    </lineage>
</organism>
<sequence>MITNLKKIFALSFVLSGMSLMLRGQELSVNNGPFKPSDTSFKQYQYPAWFRDAKFGIWAHWGPQAVPPPG</sequence>
<dbReference type="GO" id="GO:0005975">
    <property type="term" value="P:carbohydrate metabolic process"/>
    <property type="evidence" value="ECO:0007669"/>
    <property type="project" value="InterPro"/>
</dbReference>
<accession>A0A1G8C0C8</accession>
<dbReference type="Gene3D" id="3.20.20.80">
    <property type="entry name" value="Glycosidases"/>
    <property type="match status" value="1"/>
</dbReference>
<protein>
    <submittedName>
        <fullName evidence="2">Alpha-L-fucosidase</fullName>
    </submittedName>
</protein>
<dbReference type="STRING" id="551996.SAMN05192573_109103"/>
<dbReference type="InterPro" id="IPR057739">
    <property type="entry name" value="Glyco_hydro_29_N"/>
</dbReference>
<dbReference type="AlphaFoldDB" id="A0A1G8C0C8"/>
<dbReference type="SUPFAM" id="SSF51445">
    <property type="entry name" value="(Trans)glycosidases"/>
    <property type="match status" value="1"/>
</dbReference>
<dbReference type="Pfam" id="PF01120">
    <property type="entry name" value="Alpha_L_fucos"/>
    <property type="match status" value="1"/>
</dbReference>
<dbReference type="RefSeq" id="WP_218134450.1">
    <property type="nucleotide sequence ID" value="NZ_FNCG01000009.1"/>
</dbReference>
<dbReference type="GO" id="GO:0004560">
    <property type="term" value="F:alpha-L-fucosidase activity"/>
    <property type="evidence" value="ECO:0007669"/>
    <property type="project" value="InterPro"/>
</dbReference>
<name>A0A1G8C0C8_9SPHI</name>
<evidence type="ECO:0000313" key="3">
    <source>
        <dbReference type="Proteomes" id="UP000199705"/>
    </source>
</evidence>
<feature type="domain" description="Glycoside hydrolase family 29 N-terminal" evidence="1">
    <location>
        <begin position="26"/>
        <end position="67"/>
    </location>
</feature>
<reference evidence="3" key="1">
    <citation type="submission" date="2016-10" db="EMBL/GenBank/DDBJ databases">
        <authorList>
            <person name="Varghese N."/>
            <person name="Submissions S."/>
        </authorList>
    </citation>
    <scope>NUCLEOTIDE SEQUENCE [LARGE SCALE GENOMIC DNA]</scope>
    <source>
        <strain evidence="3">Gh-67</strain>
    </source>
</reference>
<evidence type="ECO:0000313" key="2">
    <source>
        <dbReference type="EMBL" id="SDH38779.1"/>
    </source>
</evidence>
<dbReference type="EMBL" id="FNCG01000009">
    <property type="protein sequence ID" value="SDH38779.1"/>
    <property type="molecule type" value="Genomic_DNA"/>
</dbReference>
<keyword evidence="3" id="KW-1185">Reference proteome</keyword>
<gene>
    <name evidence="2" type="ORF">SAMN05192573_109103</name>
</gene>
<evidence type="ECO:0000259" key="1">
    <source>
        <dbReference type="Pfam" id="PF01120"/>
    </source>
</evidence>
<dbReference type="InterPro" id="IPR017853">
    <property type="entry name" value="GH"/>
</dbReference>